<feature type="transmembrane region" description="Helical" evidence="1">
    <location>
        <begin position="12"/>
        <end position="31"/>
    </location>
</feature>
<keyword evidence="1" id="KW-0812">Transmembrane</keyword>
<evidence type="ECO:0000313" key="2">
    <source>
        <dbReference type="EMBL" id="QHW08385.1"/>
    </source>
</evidence>
<proteinExistence type="predicted"/>
<accession>A0A6I7ES05</accession>
<dbReference type="RefSeq" id="WP_159408762.1">
    <property type="nucleotide sequence ID" value="NZ_CP026115.2"/>
</dbReference>
<gene>
    <name evidence="2" type="ORF">C2H86_28475</name>
</gene>
<protein>
    <submittedName>
        <fullName evidence="2">Uncharacterized protein</fullName>
    </submittedName>
</protein>
<keyword evidence="1" id="KW-1133">Transmembrane helix</keyword>
<name>A0A6I7ES05_PSEPU</name>
<dbReference type="AlphaFoldDB" id="A0A6I7ES05"/>
<evidence type="ECO:0000313" key="3">
    <source>
        <dbReference type="Proteomes" id="UP000464480"/>
    </source>
</evidence>
<dbReference type="Proteomes" id="UP000464480">
    <property type="component" value="Chromosome"/>
</dbReference>
<reference evidence="2 3" key="1">
    <citation type="submission" date="2020-02" db="EMBL/GenBank/DDBJ databases">
        <title>Pseudomonas Putida W5 Complete Genome Assembly.</title>
        <authorList>
            <person name="Yuan Z.-C."/>
            <person name="Shaw G.A."/>
            <person name="Cusano A.D."/>
            <person name="Caddey B.J."/>
            <person name="Weselowski B.J."/>
        </authorList>
    </citation>
    <scope>NUCLEOTIDE SEQUENCE [LARGE SCALE GENOMIC DNA]</scope>
    <source>
        <strain evidence="2 3">W5</strain>
    </source>
</reference>
<organism evidence="2 3">
    <name type="scientific">Pseudomonas putida</name>
    <name type="common">Arthrobacter siderocapsulatus</name>
    <dbReference type="NCBI Taxonomy" id="303"/>
    <lineage>
        <taxon>Bacteria</taxon>
        <taxon>Pseudomonadati</taxon>
        <taxon>Pseudomonadota</taxon>
        <taxon>Gammaproteobacteria</taxon>
        <taxon>Pseudomonadales</taxon>
        <taxon>Pseudomonadaceae</taxon>
        <taxon>Pseudomonas</taxon>
    </lineage>
</organism>
<sequence>MNEKLEPIVTLALLTPPIILIATGLALDLCLTKSRYFREITSSLQRSQCLDTVRKTWGEHSRTTKLLIIFQLSGAMAISKSSIRRGLLNEKDVAEFPKNIRQIMVLSAWLGWISFAWLIIGALAF</sequence>
<evidence type="ECO:0000256" key="1">
    <source>
        <dbReference type="SAM" id="Phobius"/>
    </source>
</evidence>
<keyword evidence="1" id="KW-0472">Membrane</keyword>
<feature type="transmembrane region" description="Helical" evidence="1">
    <location>
        <begin position="103"/>
        <end position="124"/>
    </location>
</feature>
<dbReference type="EMBL" id="CP026115">
    <property type="protein sequence ID" value="QHW08385.1"/>
    <property type="molecule type" value="Genomic_DNA"/>
</dbReference>